<evidence type="ECO:0000313" key="8">
    <source>
        <dbReference type="Proteomes" id="UP000319771"/>
    </source>
</evidence>
<feature type="transmembrane region" description="Helical" evidence="6">
    <location>
        <begin position="131"/>
        <end position="154"/>
    </location>
</feature>
<dbReference type="Proteomes" id="UP000319771">
    <property type="component" value="Unassembled WGS sequence"/>
</dbReference>
<accession>A0A538UCG8</accession>
<protein>
    <submittedName>
        <fullName evidence="7">Uncharacterized protein</fullName>
    </submittedName>
</protein>
<feature type="transmembrane region" description="Helical" evidence="6">
    <location>
        <begin position="349"/>
        <end position="369"/>
    </location>
</feature>
<dbReference type="PANTHER" id="PTHR30250">
    <property type="entry name" value="PST FAMILY PREDICTED COLANIC ACID TRANSPORTER"/>
    <property type="match status" value="1"/>
</dbReference>
<comment type="caution">
    <text evidence="7">The sequence shown here is derived from an EMBL/GenBank/DDBJ whole genome shotgun (WGS) entry which is preliminary data.</text>
</comment>
<dbReference type="Pfam" id="PF01943">
    <property type="entry name" value="Polysacc_synt"/>
    <property type="match status" value="1"/>
</dbReference>
<keyword evidence="4 6" id="KW-1133">Transmembrane helix</keyword>
<evidence type="ECO:0000313" key="7">
    <source>
        <dbReference type="EMBL" id="TMQ73560.1"/>
    </source>
</evidence>
<feature type="transmembrane region" description="Helical" evidence="6">
    <location>
        <begin position="316"/>
        <end position="337"/>
    </location>
</feature>
<dbReference type="GO" id="GO:0005886">
    <property type="term" value="C:plasma membrane"/>
    <property type="evidence" value="ECO:0007669"/>
    <property type="project" value="UniProtKB-SubCell"/>
</dbReference>
<keyword evidence="2" id="KW-1003">Cell membrane</keyword>
<keyword evidence="3 6" id="KW-0812">Transmembrane</keyword>
<feature type="transmembrane region" description="Helical" evidence="6">
    <location>
        <begin position="381"/>
        <end position="399"/>
    </location>
</feature>
<evidence type="ECO:0000256" key="2">
    <source>
        <dbReference type="ARBA" id="ARBA00022475"/>
    </source>
</evidence>
<evidence type="ECO:0000256" key="1">
    <source>
        <dbReference type="ARBA" id="ARBA00004651"/>
    </source>
</evidence>
<dbReference type="EMBL" id="VBPB01000060">
    <property type="protein sequence ID" value="TMQ73560.1"/>
    <property type="molecule type" value="Genomic_DNA"/>
</dbReference>
<organism evidence="7 8">
    <name type="scientific">Eiseniibacteriota bacterium</name>
    <dbReference type="NCBI Taxonomy" id="2212470"/>
    <lineage>
        <taxon>Bacteria</taxon>
        <taxon>Candidatus Eiseniibacteriota</taxon>
    </lineage>
</organism>
<dbReference type="AlphaFoldDB" id="A0A538UCG8"/>
<name>A0A538UCG8_UNCEI</name>
<dbReference type="InterPro" id="IPR002797">
    <property type="entry name" value="Polysacc_synth"/>
</dbReference>
<reference evidence="7 8" key="1">
    <citation type="journal article" date="2019" name="Nat. Microbiol.">
        <title>Mediterranean grassland soil C-N compound turnover is dependent on rainfall and depth, and is mediated by genomically divergent microorganisms.</title>
        <authorList>
            <person name="Diamond S."/>
            <person name="Andeer P.F."/>
            <person name="Li Z."/>
            <person name="Crits-Christoph A."/>
            <person name="Burstein D."/>
            <person name="Anantharaman K."/>
            <person name="Lane K.R."/>
            <person name="Thomas B.C."/>
            <person name="Pan C."/>
            <person name="Northen T.R."/>
            <person name="Banfield J.F."/>
        </authorList>
    </citation>
    <scope>NUCLEOTIDE SEQUENCE [LARGE SCALE GENOMIC DNA]</scope>
    <source>
        <strain evidence="7">WS_11</strain>
    </source>
</reference>
<feature type="transmembrane region" description="Helical" evidence="6">
    <location>
        <begin position="192"/>
        <end position="211"/>
    </location>
</feature>
<gene>
    <name evidence="7" type="ORF">E6K81_04135</name>
</gene>
<proteinExistence type="predicted"/>
<evidence type="ECO:0000256" key="4">
    <source>
        <dbReference type="ARBA" id="ARBA00022989"/>
    </source>
</evidence>
<keyword evidence="5 6" id="KW-0472">Membrane</keyword>
<feature type="transmembrane region" description="Helical" evidence="6">
    <location>
        <begin position="45"/>
        <end position="67"/>
    </location>
</feature>
<feature type="transmembrane region" description="Helical" evidence="6">
    <location>
        <begin position="470"/>
        <end position="492"/>
    </location>
</feature>
<feature type="transmembrane region" description="Helical" evidence="6">
    <location>
        <begin position="88"/>
        <end position="111"/>
    </location>
</feature>
<evidence type="ECO:0000256" key="3">
    <source>
        <dbReference type="ARBA" id="ARBA00022692"/>
    </source>
</evidence>
<evidence type="ECO:0000256" key="5">
    <source>
        <dbReference type="ARBA" id="ARBA00023136"/>
    </source>
</evidence>
<sequence>MMETRQPGLARRLAKNTLHSSTGRFASLFVWLILTPPILRTLGSQGFAVWSLFFAVTGYFSALDFGLAAGTVKHVAAARERGEAGEGGAFATLAVLGYVSLAVPWLLLALLCRGALLDWLRIPEAARGATGFVVVAGAVVFACSGLANVTMAALQGCGRFDLANQVSLVIVAEQAIGIPLVLEAGWGLEGLVVNVGIGWALGFALGAWQLRRSQPDFRWESPRRSATHLREVVRFSGPLQLTNIFSVLHNQLDKFLLARFVTLAAVTPYELGFRVVTAAVAPAQLLVVAVLPAAAALHAGESHGRLLELHARARRYVLAVGVATMAGVVGSASRLFAVWIGPGHADAALALRALAIGVGITFTTNIAGAVARGVGRTDLEAWYGGIVFAIHVGLSFVLIPRYGLAGALVAFIAANAIGTTFFMWLLATKLGWARAPILLEPLGIPLLALAGGAAIALLSDHVLPVVRGPVGWASLALVAGAGTAVAAAVIFGTSYIRWSEVRAILFSRRGGAA</sequence>
<dbReference type="PANTHER" id="PTHR30250:SF26">
    <property type="entry name" value="PSMA PROTEIN"/>
    <property type="match status" value="1"/>
</dbReference>
<feature type="transmembrane region" description="Helical" evidence="6">
    <location>
        <begin position="405"/>
        <end position="426"/>
    </location>
</feature>
<comment type="subcellular location">
    <subcellularLocation>
        <location evidence="1">Cell membrane</location>
        <topology evidence="1">Multi-pass membrane protein</topology>
    </subcellularLocation>
</comment>
<dbReference type="InterPro" id="IPR050833">
    <property type="entry name" value="Poly_Biosynth_Transport"/>
</dbReference>
<evidence type="ECO:0000256" key="6">
    <source>
        <dbReference type="SAM" id="Phobius"/>
    </source>
</evidence>
<feature type="transmembrane region" description="Helical" evidence="6">
    <location>
        <begin position="438"/>
        <end position="458"/>
    </location>
</feature>